<dbReference type="KEGG" id="scya:EJ357_42025"/>
<evidence type="ECO:0000313" key="2">
    <source>
        <dbReference type="Proteomes" id="UP000280298"/>
    </source>
</evidence>
<sequence length="140" mass="15755">MATFSTAALSAVATAGAWLAARRSAKTAETLARIEQDRWHAELLLDGQVWGPLRFTHGADGADANGESVALFSLEVGKGRPFSIERTRPPHWQEGNDRDARWRDQWLNVPMRLVFTCRRESFKPWTVPCDVEVPEAPRVR</sequence>
<gene>
    <name evidence="1" type="ORF">EJ357_42025</name>
</gene>
<evidence type="ECO:0000313" key="1">
    <source>
        <dbReference type="EMBL" id="AZQ40860.1"/>
    </source>
</evidence>
<dbReference type="AlphaFoldDB" id="A0A3Q9F1Z5"/>
<dbReference type="EMBL" id="CP034539">
    <property type="protein sequence ID" value="AZQ40860.1"/>
    <property type="molecule type" value="Genomic_DNA"/>
</dbReference>
<protein>
    <submittedName>
        <fullName evidence="1">Uncharacterized protein</fullName>
    </submittedName>
</protein>
<keyword evidence="2" id="KW-1185">Reference proteome</keyword>
<dbReference type="Proteomes" id="UP000280298">
    <property type="component" value="Chromosome"/>
</dbReference>
<dbReference type="OrthoDB" id="3436922at2"/>
<name>A0A3Q9F1Z5_9ACTN</name>
<proteinExistence type="predicted"/>
<accession>A0A3Q9F1Z5</accession>
<reference evidence="1 2" key="1">
    <citation type="journal article" date="2019" name="Int. J. Syst. Evol. Microbiol.">
        <title>Streptomyces cyaneochromogenes sp. nov., a blue pigment-producing actinomycete from manganese-contaminated soil.</title>
        <authorList>
            <person name="Tang X."/>
            <person name="Zhao J."/>
            <person name="Li K."/>
            <person name="Chen Z."/>
            <person name="Sun Y."/>
            <person name="Gao J."/>
        </authorList>
    </citation>
    <scope>NUCLEOTIDE SEQUENCE [LARGE SCALE GENOMIC DNA]</scope>
    <source>
        <strain evidence="1 2">MK-45</strain>
    </source>
</reference>
<organism evidence="1 2">
    <name type="scientific">Streptomyces cyaneochromogenes</name>
    <dbReference type="NCBI Taxonomy" id="2496836"/>
    <lineage>
        <taxon>Bacteria</taxon>
        <taxon>Bacillati</taxon>
        <taxon>Actinomycetota</taxon>
        <taxon>Actinomycetes</taxon>
        <taxon>Kitasatosporales</taxon>
        <taxon>Streptomycetaceae</taxon>
        <taxon>Streptomyces</taxon>
    </lineage>
</organism>